<dbReference type="InterPro" id="IPR003356">
    <property type="entry name" value="DNA_methylase_A-5"/>
</dbReference>
<evidence type="ECO:0000256" key="6">
    <source>
        <dbReference type="ARBA" id="ARBA00022747"/>
    </source>
</evidence>
<dbReference type="PANTHER" id="PTHR42933">
    <property type="entry name" value="SLR6095 PROTEIN"/>
    <property type="match status" value="1"/>
</dbReference>
<protein>
    <recommendedName>
        <fullName evidence="2">site-specific DNA-methyltransferase (adenine-specific)</fullName>
        <ecNumber evidence="2">2.1.1.72</ecNumber>
    </recommendedName>
</protein>
<dbReference type="PANTHER" id="PTHR42933:SF3">
    <property type="entry name" value="TYPE I RESTRICTION ENZYME MJAVIII METHYLASE SUBUNIT"/>
    <property type="match status" value="1"/>
</dbReference>
<proteinExistence type="inferred from homology"/>
<keyword evidence="5" id="KW-0949">S-adenosyl-L-methionine</keyword>
<evidence type="ECO:0000313" key="12">
    <source>
        <dbReference type="Proteomes" id="UP000286003"/>
    </source>
</evidence>
<dbReference type="Pfam" id="PF02384">
    <property type="entry name" value="N6_Mtase"/>
    <property type="match status" value="1"/>
</dbReference>
<dbReference type="AlphaFoldDB" id="A0A3E4KWM9"/>
<dbReference type="GO" id="GO:0003677">
    <property type="term" value="F:DNA binding"/>
    <property type="evidence" value="ECO:0007669"/>
    <property type="project" value="InterPro"/>
</dbReference>
<evidence type="ECO:0000313" key="11">
    <source>
        <dbReference type="Proteomes" id="UP000284772"/>
    </source>
</evidence>
<evidence type="ECO:0000256" key="4">
    <source>
        <dbReference type="ARBA" id="ARBA00022679"/>
    </source>
</evidence>
<dbReference type="Proteomes" id="UP000284772">
    <property type="component" value="Unassembled WGS sequence"/>
</dbReference>
<dbReference type="GO" id="GO:0032259">
    <property type="term" value="P:methylation"/>
    <property type="evidence" value="ECO:0007669"/>
    <property type="project" value="UniProtKB-KW"/>
</dbReference>
<evidence type="ECO:0000256" key="3">
    <source>
        <dbReference type="ARBA" id="ARBA00022603"/>
    </source>
</evidence>
<feature type="domain" description="DNA methylase adenine-specific" evidence="8">
    <location>
        <begin position="85"/>
        <end position="185"/>
    </location>
</feature>
<dbReference type="Proteomes" id="UP000286003">
    <property type="component" value="Unassembled WGS sequence"/>
</dbReference>
<keyword evidence="4" id="KW-0808">Transferase</keyword>
<organism evidence="9 11">
    <name type="scientific">Bacteroides intestinalis</name>
    <dbReference type="NCBI Taxonomy" id="329854"/>
    <lineage>
        <taxon>Bacteria</taxon>
        <taxon>Pseudomonadati</taxon>
        <taxon>Bacteroidota</taxon>
        <taxon>Bacteroidia</taxon>
        <taxon>Bacteroidales</taxon>
        <taxon>Bacteroidaceae</taxon>
        <taxon>Bacteroides</taxon>
    </lineage>
</organism>
<dbReference type="Gene3D" id="3.40.50.150">
    <property type="entry name" value="Vaccinia Virus protein VP39"/>
    <property type="match status" value="1"/>
</dbReference>
<keyword evidence="6" id="KW-0680">Restriction system</keyword>
<evidence type="ECO:0000313" key="10">
    <source>
        <dbReference type="EMBL" id="RHN06252.1"/>
    </source>
</evidence>
<comment type="catalytic activity">
    <reaction evidence="7">
        <text>a 2'-deoxyadenosine in DNA + S-adenosyl-L-methionine = an N(6)-methyl-2'-deoxyadenosine in DNA + S-adenosyl-L-homocysteine + H(+)</text>
        <dbReference type="Rhea" id="RHEA:15197"/>
        <dbReference type="Rhea" id="RHEA-COMP:12418"/>
        <dbReference type="Rhea" id="RHEA-COMP:12419"/>
        <dbReference type="ChEBI" id="CHEBI:15378"/>
        <dbReference type="ChEBI" id="CHEBI:57856"/>
        <dbReference type="ChEBI" id="CHEBI:59789"/>
        <dbReference type="ChEBI" id="CHEBI:90615"/>
        <dbReference type="ChEBI" id="CHEBI:90616"/>
        <dbReference type="EC" id="2.1.1.72"/>
    </reaction>
</comment>
<dbReference type="InterPro" id="IPR029063">
    <property type="entry name" value="SAM-dependent_MTases_sf"/>
</dbReference>
<evidence type="ECO:0000256" key="2">
    <source>
        <dbReference type="ARBA" id="ARBA00011900"/>
    </source>
</evidence>
<dbReference type="SUPFAM" id="SSF53335">
    <property type="entry name" value="S-adenosyl-L-methionine-dependent methyltransferases"/>
    <property type="match status" value="1"/>
</dbReference>
<dbReference type="GO" id="GO:0009307">
    <property type="term" value="P:DNA restriction-modification system"/>
    <property type="evidence" value="ECO:0007669"/>
    <property type="project" value="UniProtKB-KW"/>
</dbReference>
<evidence type="ECO:0000256" key="5">
    <source>
        <dbReference type="ARBA" id="ARBA00022691"/>
    </source>
</evidence>
<dbReference type="EMBL" id="QRWT01000053">
    <property type="protein sequence ID" value="RGT43980.1"/>
    <property type="molecule type" value="Genomic_DNA"/>
</dbReference>
<reference evidence="11 12" key="1">
    <citation type="submission" date="2018-08" db="EMBL/GenBank/DDBJ databases">
        <title>A genome reference for cultivated species of the human gut microbiota.</title>
        <authorList>
            <person name="Zou Y."/>
            <person name="Xue W."/>
            <person name="Luo G."/>
        </authorList>
    </citation>
    <scope>NUCLEOTIDE SEQUENCE [LARGE SCALE GENOMIC DNA]</scope>
    <source>
        <strain evidence="9 11">AF19-10AC</strain>
        <strain evidence="10 12">AF31-23</strain>
    </source>
</reference>
<evidence type="ECO:0000259" key="8">
    <source>
        <dbReference type="Pfam" id="PF02384"/>
    </source>
</evidence>
<accession>A0A3E4KWM9</accession>
<comment type="caution">
    <text evidence="9">The sequence shown here is derived from an EMBL/GenBank/DDBJ whole genome shotgun (WGS) entry which is preliminary data.</text>
</comment>
<keyword evidence="3 9" id="KW-0489">Methyltransferase</keyword>
<name>A0A3E4KWM9_9BACE</name>
<evidence type="ECO:0000256" key="1">
    <source>
        <dbReference type="ARBA" id="ARBA00006594"/>
    </source>
</evidence>
<dbReference type="GO" id="GO:0008170">
    <property type="term" value="F:N-methyltransferase activity"/>
    <property type="evidence" value="ECO:0007669"/>
    <property type="project" value="InterPro"/>
</dbReference>
<evidence type="ECO:0000313" key="9">
    <source>
        <dbReference type="EMBL" id="RGT43980.1"/>
    </source>
</evidence>
<dbReference type="EMBL" id="QRQM01000013">
    <property type="protein sequence ID" value="RHN06252.1"/>
    <property type="molecule type" value="Genomic_DNA"/>
</dbReference>
<evidence type="ECO:0000256" key="7">
    <source>
        <dbReference type="ARBA" id="ARBA00047942"/>
    </source>
</evidence>
<gene>
    <name evidence="9" type="ORF">DWX27_23640</name>
    <name evidence="10" type="ORF">DWZ32_12815</name>
</gene>
<comment type="similarity">
    <text evidence="1">Belongs to the N(4)/N(6)-methyltransferase family.</text>
</comment>
<sequence>MISKEFQAHYDRLCYSRSRENVFCDFLDVSLYCLSAGMLSEDYLRVEKQYTKEEMPLFFEMLHIIADASEDFEDALGGVFMQFISNGHNGQFFTDNHIGRMMAFAVRCDELTPEQSVCDPTCGSGTLLLAAAKTCADKNQGRRPRCFGSDIDIICVKMAVVNMLMNSIPGEIAWMNALTMEHWRSYCIDLILIGGIWFPSLKVKGAGETCFIKRLEQTFEKSPEIKEQITEKARPLQLSLNF</sequence>
<dbReference type="GO" id="GO:0009007">
    <property type="term" value="F:site-specific DNA-methyltransferase (adenine-specific) activity"/>
    <property type="evidence" value="ECO:0007669"/>
    <property type="project" value="UniProtKB-EC"/>
</dbReference>
<dbReference type="PRINTS" id="PR00507">
    <property type="entry name" value="N12N6MTFRASE"/>
</dbReference>
<dbReference type="InterPro" id="IPR051537">
    <property type="entry name" value="DNA_Adenine_Mtase"/>
</dbReference>
<dbReference type="EC" id="2.1.1.72" evidence="2"/>
<dbReference type="RefSeq" id="WP_115503106.1">
    <property type="nucleotide sequence ID" value="NZ_CABMMK010000005.1"/>
</dbReference>